<evidence type="ECO:0008006" key="4">
    <source>
        <dbReference type="Google" id="ProtNLM"/>
    </source>
</evidence>
<proteinExistence type="inferred from homology"/>
<evidence type="ECO:0000256" key="1">
    <source>
        <dbReference type="ARBA" id="ARBA00007637"/>
    </source>
</evidence>
<dbReference type="Gene3D" id="3.40.50.720">
    <property type="entry name" value="NAD(P)-binding Rossmann-like Domain"/>
    <property type="match status" value="1"/>
</dbReference>
<evidence type="ECO:0000313" key="3">
    <source>
        <dbReference type="Proteomes" id="UP000245119"/>
    </source>
</evidence>
<dbReference type="PANTHER" id="PTHR42687:SF1">
    <property type="entry name" value="L-THREONINE 3-DEHYDROGENASE, MITOCHONDRIAL"/>
    <property type="match status" value="1"/>
</dbReference>
<keyword evidence="3" id="KW-1185">Reference proteome</keyword>
<accession>A0A2T7NS30</accession>
<dbReference type="GO" id="GO:0006567">
    <property type="term" value="P:L-threonine catabolic process"/>
    <property type="evidence" value="ECO:0007669"/>
    <property type="project" value="TreeGrafter"/>
</dbReference>
<dbReference type="GO" id="GO:0008743">
    <property type="term" value="F:L-threonine 3-dehydrogenase activity"/>
    <property type="evidence" value="ECO:0007669"/>
    <property type="project" value="TreeGrafter"/>
</dbReference>
<sequence>MIVLTVLPSSVRVDFRSLRYPGVISADTMPGGGTTDYALTIFHDALSTKHHVCYLRPDTRLPMMYVDDTLRATVDFLAVSSQQLSMRTYNVSAFSFTPHELAAHIRNYLSYSISHSRDCAADQWPEVFDDSRAQQDWGWQPRYDVDLMCDTMMQALLPKYSGSQVVEAMEK</sequence>
<dbReference type="PANTHER" id="PTHR42687">
    <property type="entry name" value="L-THREONINE 3-DEHYDROGENASE"/>
    <property type="match status" value="1"/>
</dbReference>
<dbReference type="STRING" id="400727.A0A2T7NS30"/>
<dbReference type="SUPFAM" id="SSF51735">
    <property type="entry name" value="NAD(P)-binding Rossmann-fold domains"/>
    <property type="match status" value="1"/>
</dbReference>
<gene>
    <name evidence="2" type="ORF">C0Q70_17234</name>
</gene>
<dbReference type="EMBL" id="PZQS01000010">
    <property type="protein sequence ID" value="PVD23958.1"/>
    <property type="molecule type" value="Genomic_DNA"/>
</dbReference>
<protein>
    <recommendedName>
        <fullName evidence="4">NAD-dependent epimerase/dehydratase domain-containing protein</fullName>
    </recommendedName>
</protein>
<dbReference type="InterPro" id="IPR051225">
    <property type="entry name" value="NAD(P)_epim/dehydratase"/>
</dbReference>
<organism evidence="2 3">
    <name type="scientific">Pomacea canaliculata</name>
    <name type="common">Golden apple snail</name>
    <dbReference type="NCBI Taxonomy" id="400727"/>
    <lineage>
        <taxon>Eukaryota</taxon>
        <taxon>Metazoa</taxon>
        <taxon>Spiralia</taxon>
        <taxon>Lophotrochozoa</taxon>
        <taxon>Mollusca</taxon>
        <taxon>Gastropoda</taxon>
        <taxon>Caenogastropoda</taxon>
        <taxon>Architaenioglossa</taxon>
        <taxon>Ampullarioidea</taxon>
        <taxon>Ampullariidae</taxon>
        <taxon>Pomacea</taxon>
    </lineage>
</organism>
<name>A0A2T7NS30_POMCA</name>
<dbReference type="Proteomes" id="UP000245119">
    <property type="component" value="Linkage Group LG10"/>
</dbReference>
<dbReference type="OrthoDB" id="10058185at2759"/>
<evidence type="ECO:0000313" key="2">
    <source>
        <dbReference type="EMBL" id="PVD23958.1"/>
    </source>
</evidence>
<reference evidence="2 3" key="1">
    <citation type="submission" date="2018-04" db="EMBL/GenBank/DDBJ databases">
        <title>The genome of golden apple snail Pomacea canaliculata provides insight into stress tolerance and invasive adaptation.</title>
        <authorList>
            <person name="Liu C."/>
            <person name="Liu B."/>
            <person name="Ren Y."/>
            <person name="Zhang Y."/>
            <person name="Wang H."/>
            <person name="Li S."/>
            <person name="Jiang F."/>
            <person name="Yin L."/>
            <person name="Zhang G."/>
            <person name="Qian W."/>
            <person name="Fan W."/>
        </authorList>
    </citation>
    <scope>NUCLEOTIDE SEQUENCE [LARGE SCALE GENOMIC DNA]</scope>
    <source>
        <strain evidence="2">SZHN2017</strain>
        <tissue evidence="2">Muscle</tissue>
    </source>
</reference>
<comment type="caution">
    <text evidence="2">The sequence shown here is derived from an EMBL/GenBank/DDBJ whole genome shotgun (WGS) entry which is preliminary data.</text>
</comment>
<dbReference type="InterPro" id="IPR036291">
    <property type="entry name" value="NAD(P)-bd_dom_sf"/>
</dbReference>
<comment type="similarity">
    <text evidence="1">Belongs to the NAD(P)-dependent epimerase/dehydratase family.</text>
</comment>
<dbReference type="AlphaFoldDB" id="A0A2T7NS30"/>